<comment type="catalytic activity">
    <reaction evidence="6">
        <text>N,N-dimethylethanolamine phosphate + S-adenosyl-L-methionine = phosphocholine + S-adenosyl-L-homocysteine + H(+)</text>
        <dbReference type="Rhea" id="RHEA:25325"/>
        <dbReference type="ChEBI" id="CHEBI:15378"/>
        <dbReference type="ChEBI" id="CHEBI:57856"/>
        <dbReference type="ChEBI" id="CHEBI:58641"/>
        <dbReference type="ChEBI" id="CHEBI:59789"/>
        <dbReference type="ChEBI" id="CHEBI:295975"/>
        <dbReference type="EC" id="2.1.1.103"/>
    </reaction>
    <physiologicalReaction direction="left-to-right" evidence="6">
        <dbReference type="Rhea" id="RHEA:25326"/>
    </physiologicalReaction>
</comment>
<comment type="caution">
    <text evidence="11">The sequence shown here is derived from an EMBL/GenBank/DDBJ whole genome shotgun (WGS) entry which is preliminary data.</text>
</comment>
<dbReference type="PANTHER" id="PTHR44307:SF2">
    <property type="entry name" value="PHOSPHOETHANOLAMINE METHYLTRANSFERASE ISOFORM X1"/>
    <property type="match status" value="1"/>
</dbReference>
<dbReference type="AlphaFoldDB" id="A0AA38SGN1"/>
<dbReference type="Proteomes" id="UP001172457">
    <property type="component" value="Chromosome 7"/>
</dbReference>
<evidence type="ECO:0000256" key="5">
    <source>
        <dbReference type="ARBA" id="ARBA00035674"/>
    </source>
</evidence>
<comment type="pathway">
    <text evidence="1">Lipid metabolism.</text>
</comment>
<evidence type="ECO:0000256" key="8">
    <source>
        <dbReference type="ARBA" id="ARBA00047841"/>
    </source>
</evidence>
<dbReference type="Gene3D" id="3.40.50.150">
    <property type="entry name" value="Vaccinia Virus protein VP39"/>
    <property type="match status" value="2"/>
</dbReference>
<dbReference type="Pfam" id="PF13847">
    <property type="entry name" value="Methyltransf_31"/>
    <property type="match status" value="1"/>
</dbReference>
<protein>
    <recommendedName>
        <fullName evidence="5">phosphoethanolamine N-methyltransferase</fullName>
        <ecNumber evidence="5">2.1.1.103</ecNumber>
    </recommendedName>
</protein>
<dbReference type="SUPFAM" id="SSF53335">
    <property type="entry name" value="S-adenosyl-L-methionine-dependent methyltransferases"/>
    <property type="match status" value="2"/>
</dbReference>
<evidence type="ECO:0000313" key="11">
    <source>
        <dbReference type="EMBL" id="KAJ9542429.1"/>
    </source>
</evidence>
<evidence type="ECO:0000256" key="2">
    <source>
        <dbReference type="ARBA" id="ARBA00022603"/>
    </source>
</evidence>
<dbReference type="GO" id="GO:0006656">
    <property type="term" value="P:phosphatidylcholine biosynthetic process"/>
    <property type="evidence" value="ECO:0007669"/>
    <property type="project" value="InterPro"/>
</dbReference>
<name>A0AA38SGN1_9ASTR</name>
<dbReference type="InterPro" id="IPR029063">
    <property type="entry name" value="SAM-dependent_MTases_sf"/>
</dbReference>
<dbReference type="CDD" id="cd02440">
    <property type="entry name" value="AdoMet_MTases"/>
    <property type="match status" value="2"/>
</dbReference>
<dbReference type="InterPro" id="IPR025714">
    <property type="entry name" value="Methyltranfer_dom"/>
</dbReference>
<proteinExistence type="predicted"/>
<organism evidence="11 12">
    <name type="scientific">Centaurea solstitialis</name>
    <name type="common">yellow star-thistle</name>
    <dbReference type="NCBI Taxonomy" id="347529"/>
    <lineage>
        <taxon>Eukaryota</taxon>
        <taxon>Viridiplantae</taxon>
        <taxon>Streptophyta</taxon>
        <taxon>Embryophyta</taxon>
        <taxon>Tracheophyta</taxon>
        <taxon>Spermatophyta</taxon>
        <taxon>Magnoliopsida</taxon>
        <taxon>eudicotyledons</taxon>
        <taxon>Gunneridae</taxon>
        <taxon>Pentapetalae</taxon>
        <taxon>asterids</taxon>
        <taxon>campanulids</taxon>
        <taxon>Asterales</taxon>
        <taxon>Asteraceae</taxon>
        <taxon>Carduoideae</taxon>
        <taxon>Cardueae</taxon>
        <taxon>Centaureinae</taxon>
        <taxon>Centaurea</taxon>
    </lineage>
</organism>
<comment type="catalytic activity">
    <reaction evidence="7">
        <text>phosphoethanolamine + S-adenosyl-L-methionine = N-methylethanolamine phosphate + S-adenosyl-L-homocysteine + H(+)</text>
        <dbReference type="Rhea" id="RHEA:20365"/>
        <dbReference type="ChEBI" id="CHEBI:15378"/>
        <dbReference type="ChEBI" id="CHEBI:57781"/>
        <dbReference type="ChEBI" id="CHEBI:57856"/>
        <dbReference type="ChEBI" id="CHEBI:58190"/>
        <dbReference type="ChEBI" id="CHEBI:59789"/>
        <dbReference type="EC" id="2.1.1.103"/>
    </reaction>
    <physiologicalReaction direction="left-to-right" evidence="7">
        <dbReference type="Rhea" id="RHEA:20366"/>
    </physiologicalReaction>
</comment>
<keyword evidence="2" id="KW-0489">Methyltransferase</keyword>
<dbReference type="EC" id="2.1.1.103" evidence="5"/>
<comment type="pathway">
    <text evidence="4">Phospholipid metabolism; phosphatidylcholine biosynthesis; phosphocholine from phosphoethanolamine: step 1/1.</text>
</comment>
<keyword evidence="12" id="KW-1185">Reference proteome</keyword>
<evidence type="ECO:0000256" key="7">
    <source>
        <dbReference type="ARBA" id="ARBA00047622"/>
    </source>
</evidence>
<sequence>MMVVGEEREIQKNYWVEHSVDLTVEAMMLDSMASDLDKEERPEVLSLLPPYEGKTILELGAGIGRFTGELAKKAGSVIALDFIESVVKKNESINGHYQNVKFMCADVTSLDLNFPAESMDLIFSNWLLMYLSDKEVEAIAERLLKWVKVGGHIFFRESCFHQSGDHKRKHNPTHYREPRFYTKVFKECHMSDASGNSYELSLVGSKCIGAYVRNKKNQNQICWIWQKVNSEEDKGFQRFLDNVQYKSSGILRYERIFGEGFVSTGGIDTTKEFVAQLDLKPGQKVLDVGCGIGGGDFYMAENFDVEVVGIDLSVNMISFALERAIGLKCSVEFEVADCTKKSYPDSTFDVIYSRDTILHIQDKPALFQTFYKWLKPGGKVLISDYCRKSGKPSQEFAEYIKQRGYDLHDVETYGQMLRDAGFGEVIAEDRTDQFQEVLKRELERVEKEKEEFIQDFSEEDYNDIVGGWKAKLVRTASGEQKWGLFIAKKK</sequence>
<dbReference type="InterPro" id="IPR041698">
    <property type="entry name" value="Methyltransf_25"/>
</dbReference>
<dbReference type="GO" id="GO:0032259">
    <property type="term" value="P:methylation"/>
    <property type="evidence" value="ECO:0007669"/>
    <property type="project" value="UniProtKB-KW"/>
</dbReference>
<feature type="domain" description="Methyltransferase" evidence="9">
    <location>
        <begin position="56"/>
        <end position="151"/>
    </location>
</feature>
<gene>
    <name evidence="11" type="ORF">OSB04_028935</name>
</gene>
<evidence type="ECO:0000256" key="6">
    <source>
        <dbReference type="ARBA" id="ARBA00047619"/>
    </source>
</evidence>
<keyword evidence="3" id="KW-0808">Transferase</keyword>
<evidence type="ECO:0000256" key="4">
    <source>
        <dbReference type="ARBA" id="ARBA00035631"/>
    </source>
</evidence>
<dbReference type="PROSITE" id="PS51582">
    <property type="entry name" value="SAM_PEAMT"/>
    <property type="match status" value="1"/>
</dbReference>
<dbReference type="PANTHER" id="PTHR44307">
    <property type="entry name" value="PHOSPHOETHANOLAMINE METHYLTRANSFERASE"/>
    <property type="match status" value="1"/>
</dbReference>
<reference evidence="11" key="1">
    <citation type="submission" date="2023-03" db="EMBL/GenBank/DDBJ databases">
        <title>Chromosome-scale reference genome and RAD-based genetic map of yellow starthistle (Centaurea solstitialis) reveal putative structural variation and QTLs associated with invader traits.</title>
        <authorList>
            <person name="Reatini B."/>
            <person name="Cang F.A."/>
            <person name="Jiang Q."/>
            <person name="Mckibben M.T.W."/>
            <person name="Barker M.S."/>
            <person name="Rieseberg L.H."/>
            <person name="Dlugosch K.M."/>
        </authorList>
    </citation>
    <scope>NUCLEOTIDE SEQUENCE</scope>
    <source>
        <strain evidence="11">CAN-66</strain>
        <tissue evidence="11">Leaf</tissue>
    </source>
</reference>
<dbReference type="InterPro" id="IPR025771">
    <property type="entry name" value="Phosphoethanolamine_N-MeTrfase"/>
</dbReference>
<evidence type="ECO:0000259" key="9">
    <source>
        <dbReference type="Pfam" id="PF13649"/>
    </source>
</evidence>
<accession>A0AA38SGN1</accession>
<feature type="domain" description="Methyltransferase" evidence="10">
    <location>
        <begin position="280"/>
        <end position="389"/>
    </location>
</feature>
<evidence type="ECO:0000313" key="12">
    <source>
        <dbReference type="Proteomes" id="UP001172457"/>
    </source>
</evidence>
<evidence type="ECO:0000256" key="1">
    <source>
        <dbReference type="ARBA" id="ARBA00005189"/>
    </source>
</evidence>
<dbReference type="Pfam" id="PF13649">
    <property type="entry name" value="Methyltransf_25"/>
    <property type="match status" value="1"/>
</dbReference>
<evidence type="ECO:0000259" key="10">
    <source>
        <dbReference type="Pfam" id="PF13847"/>
    </source>
</evidence>
<dbReference type="GO" id="GO:0000234">
    <property type="term" value="F:phosphoethanolamine N-methyltransferase activity"/>
    <property type="evidence" value="ECO:0007669"/>
    <property type="project" value="UniProtKB-EC"/>
</dbReference>
<dbReference type="EMBL" id="JARYMX010000007">
    <property type="protein sequence ID" value="KAJ9542429.1"/>
    <property type="molecule type" value="Genomic_DNA"/>
</dbReference>
<comment type="catalytic activity">
    <reaction evidence="8">
        <text>N-methylethanolamine phosphate + S-adenosyl-L-methionine = N,N-dimethylethanolamine phosphate + S-adenosyl-L-homocysteine + H(+)</text>
        <dbReference type="Rhea" id="RHEA:25321"/>
        <dbReference type="ChEBI" id="CHEBI:15378"/>
        <dbReference type="ChEBI" id="CHEBI:57781"/>
        <dbReference type="ChEBI" id="CHEBI:57856"/>
        <dbReference type="ChEBI" id="CHEBI:58641"/>
        <dbReference type="ChEBI" id="CHEBI:59789"/>
        <dbReference type="EC" id="2.1.1.103"/>
    </reaction>
    <physiologicalReaction direction="left-to-right" evidence="8">
        <dbReference type="Rhea" id="RHEA:25322"/>
    </physiologicalReaction>
</comment>
<evidence type="ECO:0000256" key="3">
    <source>
        <dbReference type="ARBA" id="ARBA00022679"/>
    </source>
</evidence>